<dbReference type="Gene3D" id="1.50.10.130">
    <property type="entry name" value="Terpene synthase, N-terminal domain"/>
    <property type="match status" value="1"/>
</dbReference>
<dbReference type="SUPFAM" id="SSF48576">
    <property type="entry name" value="Terpenoid synthases"/>
    <property type="match status" value="1"/>
</dbReference>
<dbReference type="FunFam" id="1.10.600.10:FF:000007">
    <property type="entry name" value="Isoprene synthase, chloroplastic"/>
    <property type="match status" value="1"/>
</dbReference>
<protein>
    <submittedName>
        <fullName evidence="8">Terpene synthase 9</fullName>
    </submittedName>
</protein>
<dbReference type="PANTHER" id="PTHR31225:SF221">
    <property type="entry name" value="(-)-GERMACRENE D SYNTHASE"/>
    <property type="match status" value="1"/>
</dbReference>
<evidence type="ECO:0000313" key="8">
    <source>
        <dbReference type="EMBL" id="QEV81848.1"/>
    </source>
</evidence>
<dbReference type="PANTHER" id="PTHR31225">
    <property type="entry name" value="OS04G0344100 PROTEIN-RELATED"/>
    <property type="match status" value="1"/>
</dbReference>
<proteinExistence type="evidence at transcript level"/>
<evidence type="ECO:0000256" key="2">
    <source>
        <dbReference type="ARBA" id="ARBA00004721"/>
    </source>
</evidence>
<evidence type="ECO:0000256" key="3">
    <source>
        <dbReference type="ARBA" id="ARBA00006333"/>
    </source>
</evidence>
<evidence type="ECO:0000259" key="6">
    <source>
        <dbReference type="Pfam" id="PF01397"/>
    </source>
</evidence>
<dbReference type="InterPro" id="IPR008930">
    <property type="entry name" value="Terpenoid_cyclase/PrenylTrfase"/>
</dbReference>
<dbReference type="InterPro" id="IPR034741">
    <property type="entry name" value="Terpene_cyclase-like_1_C"/>
</dbReference>
<evidence type="ECO:0000256" key="5">
    <source>
        <dbReference type="ARBA" id="ARBA00023239"/>
    </source>
</evidence>
<comment type="cofactor">
    <cofactor evidence="1">
        <name>Mg(2+)</name>
        <dbReference type="ChEBI" id="CHEBI:18420"/>
    </cofactor>
</comment>
<dbReference type="FunFam" id="1.50.10.130:FF:000001">
    <property type="entry name" value="Isoprene synthase, chloroplastic"/>
    <property type="match status" value="1"/>
</dbReference>
<dbReference type="InterPro" id="IPR044814">
    <property type="entry name" value="Terpene_cyclase_plant_C1"/>
</dbReference>
<dbReference type="Pfam" id="PF01397">
    <property type="entry name" value="Terpene_synth"/>
    <property type="match status" value="1"/>
</dbReference>
<dbReference type="SFLD" id="SFLDG01019">
    <property type="entry name" value="Terpene_Cyclase_Like_1_C_Termi"/>
    <property type="match status" value="1"/>
</dbReference>
<gene>
    <name evidence="8" type="primary">TPS9</name>
</gene>
<dbReference type="InterPro" id="IPR050148">
    <property type="entry name" value="Terpene_synthase-like"/>
</dbReference>
<dbReference type="InterPro" id="IPR005630">
    <property type="entry name" value="Terpene_synthase_metal-bd"/>
</dbReference>
<dbReference type="Gene3D" id="1.10.600.10">
    <property type="entry name" value="Farnesyl Diphosphate Synthase"/>
    <property type="match status" value="1"/>
</dbReference>
<organism evidence="8">
    <name type="scientific">Prunella vulgaris</name>
    <name type="common">Common selfheal</name>
    <dbReference type="NCBI Taxonomy" id="39358"/>
    <lineage>
        <taxon>Eukaryota</taxon>
        <taxon>Viridiplantae</taxon>
        <taxon>Streptophyta</taxon>
        <taxon>Embryophyta</taxon>
        <taxon>Tracheophyta</taxon>
        <taxon>Spermatophyta</taxon>
        <taxon>Magnoliopsida</taxon>
        <taxon>eudicotyledons</taxon>
        <taxon>Gunneridae</taxon>
        <taxon>Pentapetalae</taxon>
        <taxon>asterids</taxon>
        <taxon>lamiids</taxon>
        <taxon>Lamiales</taxon>
        <taxon>Lamiaceae</taxon>
        <taxon>Nepetoideae</taxon>
        <taxon>Mentheae</taxon>
        <taxon>Prunellinae</taxon>
        <taxon>Prunella</taxon>
    </lineage>
</organism>
<keyword evidence="4" id="KW-0479">Metal-binding</keyword>
<accession>A0A6B7L8W7</accession>
<dbReference type="InterPro" id="IPR036965">
    <property type="entry name" value="Terpene_synth_N_sf"/>
</dbReference>
<dbReference type="SFLD" id="SFLDS00005">
    <property type="entry name" value="Isoprenoid_Synthase_Type_I"/>
    <property type="match status" value="1"/>
</dbReference>
<dbReference type="EMBL" id="MK272841">
    <property type="protein sequence ID" value="QEV81848.1"/>
    <property type="molecule type" value="mRNA"/>
</dbReference>
<dbReference type="InterPro" id="IPR008949">
    <property type="entry name" value="Isoprenoid_synthase_dom_sf"/>
</dbReference>
<name>A0A6B7L8W7_PRUVU</name>
<evidence type="ECO:0000256" key="1">
    <source>
        <dbReference type="ARBA" id="ARBA00001946"/>
    </source>
</evidence>
<dbReference type="GO" id="GO:0016102">
    <property type="term" value="P:diterpenoid biosynthetic process"/>
    <property type="evidence" value="ECO:0007669"/>
    <property type="project" value="InterPro"/>
</dbReference>
<evidence type="ECO:0000259" key="7">
    <source>
        <dbReference type="Pfam" id="PF03936"/>
    </source>
</evidence>
<evidence type="ECO:0000256" key="4">
    <source>
        <dbReference type="ARBA" id="ARBA00022723"/>
    </source>
</evidence>
<dbReference type="GO" id="GO:0000287">
    <property type="term" value="F:magnesium ion binding"/>
    <property type="evidence" value="ECO:0007669"/>
    <property type="project" value="InterPro"/>
</dbReference>
<feature type="domain" description="Terpene synthase metal-binding" evidence="7">
    <location>
        <begin position="265"/>
        <end position="500"/>
    </location>
</feature>
<dbReference type="AlphaFoldDB" id="A0A6B7L8W7"/>
<dbReference type="Pfam" id="PF03936">
    <property type="entry name" value="Terpene_synth_C"/>
    <property type="match status" value="1"/>
</dbReference>
<sequence>MAEMYASAAPFSTNNTDVSVQNLRRSVTYHPSVWRDHFLAYTNDVTEITSAEKEELEKQRERVRSMVVQTPDDSTLKIELIDAIQRLGIGYHFEKEIEESMRKIHNTFDKDKDDDVRVLALRFRLLRQQGYRVPCDVFEKFLDEEGKFKESVMKDVEGMLSLYEASNYGINGEEILDKVLEFSSSHLENLLPQITNQSLSRRVKEALEMPISKTLTRLGSRKFISLYQEDESHNEILLQFAKLDFNVVQKMHQREIHHITRWWEDFEFGKKLPFARDRVVECYFWILGVYFEPKYQTARRFLTKVISITSLLDDIYDVYGTLDELQLLTDAIQRWDISLVDELPPYMRITYEVLLSVYAEMEQEMAKQGQSYRVQYAKQEMIKLVRAYMEEAKWCYSKYFPTIEEYMKLTLVSGAYMMLSTTSLVGMRDPPITKQDFDWITSEPPLLQAASVICRLMDDMVGHGVEQKITLMDIYMKEKGCSKMEACNEFWKQVKKAWKDINEECVEPRAASMEIILRVLNLTRVINLLYVGQDSYGNSDSKTKNLIKSVLVDPLQY</sequence>
<comment type="similarity">
    <text evidence="3">Belongs to the terpene synthase family.</text>
</comment>
<comment type="pathway">
    <text evidence="2">Secondary metabolite biosynthesis; terpenoid biosynthesis.</text>
</comment>
<dbReference type="SUPFAM" id="SSF48239">
    <property type="entry name" value="Terpenoid cyclases/Protein prenyltransferases"/>
    <property type="match status" value="1"/>
</dbReference>
<dbReference type="CDD" id="cd00684">
    <property type="entry name" value="Terpene_cyclase_plant_C1"/>
    <property type="match status" value="1"/>
</dbReference>
<keyword evidence="5" id="KW-0456">Lyase</keyword>
<dbReference type="InterPro" id="IPR001906">
    <property type="entry name" value="Terpene_synth_N"/>
</dbReference>
<reference evidence="8" key="1">
    <citation type="submission" date="2018-12" db="EMBL/GenBank/DDBJ databases">
        <title>Transcriptomic Insight into Terpenoid Biosynthesis in Prunella vulgaris.</title>
        <authorList>
            <person name="Cui G."/>
            <person name="Zhang H."/>
            <person name="Jin B."/>
            <person name="Guo J."/>
            <person name="Bu J."/>
            <person name="Huang L."/>
        </authorList>
    </citation>
    <scope>NUCLEOTIDE SEQUENCE</scope>
    <source>
        <tissue evidence="8">Root</tissue>
    </source>
</reference>
<feature type="domain" description="Terpene synthase N-terminal" evidence="6">
    <location>
        <begin position="33"/>
        <end position="207"/>
    </location>
</feature>
<dbReference type="GO" id="GO:0010333">
    <property type="term" value="F:terpene synthase activity"/>
    <property type="evidence" value="ECO:0007669"/>
    <property type="project" value="InterPro"/>
</dbReference>